<sequence length="392" mass="44103">MDLPPSPYHDSLEELWDEEEKPEEIETMMKVFPSVYDQYLDLFSKLKAEKLPPHHACDHDIELEGSLPPVGVIYSLSNQESDTLRAYISENLEKGFIRPNSSSTGAPVLFVKKKDGGLSSQCFNGSSIFSKIDLRGGYKLLRIKEGDEHLTAFRTKYGSFEYLVMPCGPTNPPASFKNLVNDIFQDLLDVYVVFYLDGILVFSKYEEKHVTHVSTVLSRLRVNILFAKASKPQDEPSKSPADSQLASSKKSQGSSIIPWLCQFLLPFHQELLKEDQFTHQFPQERFLFPPQGGSSQSVSPAQKGFHHCPNPSLPTIVEMDASNYALGAVQSHASDSGKHPIVFNSHKLIPDELNYEICDKQLLGIVWALKRWRASLLSLSSPFEVLRDHSSL</sequence>
<dbReference type="AlphaFoldDB" id="A0A9Q3ITF3"/>
<keyword evidence="6" id="KW-0695">RNA-directed DNA polymerase</keyword>
<evidence type="ECO:0000313" key="10">
    <source>
        <dbReference type="Proteomes" id="UP000765509"/>
    </source>
</evidence>
<dbReference type="Gene3D" id="3.10.10.10">
    <property type="entry name" value="HIV Type 1 Reverse Transcriptase, subunit A, domain 1"/>
    <property type="match status" value="2"/>
</dbReference>
<dbReference type="Pfam" id="PF17917">
    <property type="entry name" value="RT_RNaseH"/>
    <property type="match status" value="1"/>
</dbReference>
<evidence type="ECO:0000259" key="8">
    <source>
        <dbReference type="Pfam" id="PF17917"/>
    </source>
</evidence>
<dbReference type="PANTHER" id="PTHR24559">
    <property type="entry name" value="TRANSPOSON TY3-I GAG-POL POLYPROTEIN"/>
    <property type="match status" value="1"/>
</dbReference>
<keyword evidence="5" id="KW-0378">Hydrolase</keyword>
<evidence type="ECO:0000256" key="1">
    <source>
        <dbReference type="ARBA" id="ARBA00022679"/>
    </source>
</evidence>
<feature type="domain" description="Reverse transcriptase RNase H-like" evidence="8">
    <location>
        <begin position="310"/>
        <end position="392"/>
    </location>
</feature>
<reference evidence="9" key="1">
    <citation type="submission" date="2021-03" db="EMBL/GenBank/DDBJ databases">
        <title>Draft genome sequence of rust myrtle Austropuccinia psidii MF-1, a brazilian biotype.</title>
        <authorList>
            <person name="Quecine M.C."/>
            <person name="Pachon D.M.R."/>
            <person name="Bonatelli M.L."/>
            <person name="Correr F.H."/>
            <person name="Franceschini L.M."/>
            <person name="Leite T.F."/>
            <person name="Margarido G.R.A."/>
            <person name="Almeida C.A."/>
            <person name="Ferrarezi J.A."/>
            <person name="Labate C.A."/>
        </authorList>
    </citation>
    <scope>NUCLEOTIDE SEQUENCE</scope>
    <source>
        <strain evidence="9">MF-1</strain>
    </source>
</reference>
<dbReference type="GO" id="GO:0003964">
    <property type="term" value="F:RNA-directed DNA polymerase activity"/>
    <property type="evidence" value="ECO:0007669"/>
    <property type="project" value="UniProtKB-KW"/>
</dbReference>
<dbReference type="CDD" id="cd01647">
    <property type="entry name" value="RT_LTR"/>
    <property type="match status" value="1"/>
</dbReference>
<evidence type="ECO:0000259" key="7">
    <source>
        <dbReference type="Pfam" id="PF00078"/>
    </source>
</evidence>
<evidence type="ECO:0008006" key="11">
    <source>
        <dbReference type="Google" id="ProtNLM"/>
    </source>
</evidence>
<proteinExistence type="predicted"/>
<dbReference type="GO" id="GO:0016787">
    <property type="term" value="F:hydrolase activity"/>
    <property type="evidence" value="ECO:0007669"/>
    <property type="project" value="UniProtKB-KW"/>
</dbReference>
<evidence type="ECO:0000256" key="2">
    <source>
        <dbReference type="ARBA" id="ARBA00022695"/>
    </source>
</evidence>
<dbReference type="OrthoDB" id="3250101at2759"/>
<name>A0A9Q3ITF3_9BASI</name>
<keyword evidence="3" id="KW-0540">Nuclease</keyword>
<keyword evidence="4" id="KW-0255">Endonuclease</keyword>
<gene>
    <name evidence="9" type="ORF">O181_089403</name>
</gene>
<evidence type="ECO:0000313" key="9">
    <source>
        <dbReference type="EMBL" id="MBW0549688.1"/>
    </source>
</evidence>
<evidence type="ECO:0000256" key="5">
    <source>
        <dbReference type="ARBA" id="ARBA00022801"/>
    </source>
</evidence>
<dbReference type="InterPro" id="IPR043128">
    <property type="entry name" value="Rev_trsase/Diguanyl_cyclase"/>
</dbReference>
<dbReference type="Proteomes" id="UP000765509">
    <property type="component" value="Unassembled WGS sequence"/>
</dbReference>
<comment type="caution">
    <text evidence="9">The sequence shown here is derived from an EMBL/GenBank/DDBJ whole genome shotgun (WGS) entry which is preliminary data.</text>
</comment>
<dbReference type="InterPro" id="IPR041373">
    <property type="entry name" value="RT_RNaseH"/>
</dbReference>
<keyword evidence="2" id="KW-0548">Nucleotidyltransferase</keyword>
<evidence type="ECO:0000256" key="4">
    <source>
        <dbReference type="ARBA" id="ARBA00022759"/>
    </source>
</evidence>
<dbReference type="EMBL" id="AVOT02055060">
    <property type="protein sequence ID" value="MBW0549688.1"/>
    <property type="molecule type" value="Genomic_DNA"/>
</dbReference>
<keyword evidence="1" id="KW-0808">Transferase</keyword>
<evidence type="ECO:0000256" key="3">
    <source>
        <dbReference type="ARBA" id="ARBA00022722"/>
    </source>
</evidence>
<organism evidence="9 10">
    <name type="scientific">Austropuccinia psidii MF-1</name>
    <dbReference type="NCBI Taxonomy" id="1389203"/>
    <lineage>
        <taxon>Eukaryota</taxon>
        <taxon>Fungi</taxon>
        <taxon>Dikarya</taxon>
        <taxon>Basidiomycota</taxon>
        <taxon>Pucciniomycotina</taxon>
        <taxon>Pucciniomycetes</taxon>
        <taxon>Pucciniales</taxon>
        <taxon>Sphaerophragmiaceae</taxon>
        <taxon>Austropuccinia</taxon>
    </lineage>
</organism>
<accession>A0A9Q3ITF3</accession>
<dbReference type="InterPro" id="IPR000477">
    <property type="entry name" value="RT_dom"/>
</dbReference>
<dbReference type="InterPro" id="IPR053134">
    <property type="entry name" value="RNA-dir_DNA_polymerase"/>
</dbReference>
<protein>
    <recommendedName>
        <fullName evidence="11">Reverse transcriptase domain-containing protein</fullName>
    </recommendedName>
</protein>
<dbReference type="PANTHER" id="PTHR24559:SF440">
    <property type="entry name" value="RIBONUCLEASE H"/>
    <property type="match status" value="1"/>
</dbReference>
<feature type="domain" description="Reverse transcriptase" evidence="7">
    <location>
        <begin position="124"/>
        <end position="231"/>
    </location>
</feature>
<evidence type="ECO:0000256" key="6">
    <source>
        <dbReference type="ARBA" id="ARBA00022918"/>
    </source>
</evidence>
<dbReference type="Pfam" id="PF00078">
    <property type="entry name" value="RVT_1"/>
    <property type="match status" value="1"/>
</dbReference>
<dbReference type="InterPro" id="IPR043502">
    <property type="entry name" value="DNA/RNA_pol_sf"/>
</dbReference>
<dbReference type="SUPFAM" id="SSF56672">
    <property type="entry name" value="DNA/RNA polymerases"/>
    <property type="match status" value="1"/>
</dbReference>
<keyword evidence="10" id="KW-1185">Reference proteome</keyword>
<dbReference type="GO" id="GO:0004519">
    <property type="term" value="F:endonuclease activity"/>
    <property type="evidence" value="ECO:0007669"/>
    <property type="project" value="UniProtKB-KW"/>
</dbReference>
<dbReference type="Gene3D" id="3.30.70.270">
    <property type="match status" value="1"/>
</dbReference>